<name>A0A8T8WUB6_ASPJA</name>
<accession>A0A8T8WUB6</accession>
<dbReference type="GeneID" id="37170039"/>
<proteinExistence type="predicted"/>
<reference evidence="1 2" key="1">
    <citation type="submission" date="2018-02" db="EMBL/GenBank/DDBJ databases">
        <title>The genomes of Aspergillus section Nigri reveals drivers in fungal speciation.</title>
        <authorList>
            <consortium name="DOE Joint Genome Institute"/>
            <person name="Vesth T.C."/>
            <person name="Nybo J."/>
            <person name="Theobald S."/>
            <person name="Brandl J."/>
            <person name="Frisvad J.C."/>
            <person name="Nielsen K.F."/>
            <person name="Lyhne E.K."/>
            <person name="Kogle M.E."/>
            <person name="Kuo A."/>
            <person name="Riley R."/>
            <person name="Clum A."/>
            <person name="Nolan M."/>
            <person name="Lipzen A."/>
            <person name="Salamov A."/>
            <person name="Henrissat B."/>
            <person name="Wiebenga A."/>
            <person name="De vries R.P."/>
            <person name="Grigoriev I.V."/>
            <person name="Mortensen U.H."/>
            <person name="Andersen M.R."/>
            <person name="Baker S.E."/>
        </authorList>
    </citation>
    <scope>NUCLEOTIDE SEQUENCE [LARGE SCALE GENOMIC DNA]</scope>
    <source>
        <strain evidence="1 2">CBS 114.51</strain>
    </source>
</reference>
<evidence type="ECO:0000313" key="2">
    <source>
        <dbReference type="Proteomes" id="UP000249497"/>
    </source>
</evidence>
<organism evidence="1 2">
    <name type="scientific">Aspergillus japonicus CBS 114.51</name>
    <dbReference type="NCBI Taxonomy" id="1448312"/>
    <lineage>
        <taxon>Eukaryota</taxon>
        <taxon>Fungi</taxon>
        <taxon>Dikarya</taxon>
        <taxon>Ascomycota</taxon>
        <taxon>Pezizomycotina</taxon>
        <taxon>Eurotiomycetes</taxon>
        <taxon>Eurotiomycetidae</taxon>
        <taxon>Eurotiales</taxon>
        <taxon>Aspergillaceae</taxon>
        <taxon>Aspergillus</taxon>
        <taxon>Aspergillus subgen. Circumdati</taxon>
    </lineage>
</organism>
<protein>
    <submittedName>
        <fullName evidence="1">Uncharacterized protein</fullName>
    </submittedName>
</protein>
<gene>
    <name evidence="1" type="ORF">BO86DRAFT_153896</name>
</gene>
<dbReference type="RefSeq" id="XP_025525285.1">
    <property type="nucleotide sequence ID" value="XM_025666347.1"/>
</dbReference>
<keyword evidence="2" id="KW-1185">Reference proteome</keyword>
<dbReference type="AlphaFoldDB" id="A0A8T8WUB6"/>
<evidence type="ECO:0000313" key="1">
    <source>
        <dbReference type="EMBL" id="RAH79391.1"/>
    </source>
</evidence>
<dbReference type="EMBL" id="KZ824815">
    <property type="protein sequence ID" value="RAH79391.1"/>
    <property type="molecule type" value="Genomic_DNA"/>
</dbReference>
<dbReference type="Proteomes" id="UP000249497">
    <property type="component" value="Unassembled WGS sequence"/>
</dbReference>
<sequence length="80" mass="9196">MSFLCTKPFSLRLPEFSHLPAGNHPEIKSHFLGLWLHTHRLIGLVHRLAPCGMPPRKLFCLRAGSSFFVWSCVTFCQKLF</sequence>